<dbReference type="RefSeq" id="WP_146977075.1">
    <property type="nucleotide sequence ID" value="NZ_VOSL01000143.1"/>
</dbReference>
<gene>
    <name evidence="2" type="ORF">FRC96_19600</name>
</gene>
<dbReference type="AlphaFoldDB" id="A0A5C6X6F3"/>
<comment type="caution">
    <text evidence="2">The sequence shown here is derived from an EMBL/GenBank/DDBJ whole genome shotgun (WGS) entry which is preliminary data.</text>
</comment>
<sequence length="252" mass="27861">MELPDRRIAQLERQVLKALFAEPPTSGEAVDVAVFGEDGNQPVRYYIYADVLAELTKAARYRSQRAVAILLGHFALDGNGAFVEVTAFEDLVYLWEEGDAGDALKRGVSDQLAALARREEPGSARRHVVGMFWSEPESDALLTEDAAREHLTYFNLPFQAILVCDGERGQVGLYARGPRQKFFNAAIYLVSARDQPGDGEAVQDDRAEVATRSPEVTTDASNATTLREHDEEGAVAHGDLLERNVETEERHD</sequence>
<feature type="region of interest" description="Disordered" evidence="1">
    <location>
        <begin position="196"/>
        <end position="252"/>
    </location>
</feature>
<reference evidence="2 3" key="1">
    <citation type="submission" date="2019-08" db="EMBL/GenBank/DDBJ databases">
        <title>Bradymonadales sp. TMQ2.</title>
        <authorList>
            <person name="Liang Q."/>
        </authorList>
    </citation>
    <scope>NUCLEOTIDE SEQUENCE [LARGE SCALE GENOMIC DNA]</scope>
    <source>
        <strain evidence="2 3">TMQ2</strain>
    </source>
</reference>
<dbReference type="EMBL" id="VOSL01000143">
    <property type="protein sequence ID" value="TXD31947.1"/>
    <property type="molecule type" value="Genomic_DNA"/>
</dbReference>
<dbReference type="Proteomes" id="UP000321046">
    <property type="component" value="Unassembled WGS sequence"/>
</dbReference>
<proteinExistence type="predicted"/>
<feature type="compositionally biased region" description="Basic and acidic residues" evidence="1">
    <location>
        <begin position="226"/>
        <end position="252"/>
    </location>
</feature>
<name>A0A5C6X6F3_9DELT</name>
<evidence type="ECO:0000256" key="1">
    <source>
        <dbReference type="SAM" id="MobiDB-lite"/>
    </source>
</evidence>
<accession>A0A5C6X6F3</accession>
<dbReference type="OrthoDB" id="5522328at2"/>
<feature type="compositionally biased region" description="Polar residues" evidence="1">
    <location>
        <begin position="214"/>
        <end position="225"/>
    </location>
</feature>
<evidence type="ECO:0000313" key="3">
    <source>
        <dbReference type="Proteomes" id="UP000321046"/>
    </source>
</evidence>
<evidence type="ECO:0000313" key="2">
    <source>
        <dbReference type="EMBL" id="TXD31947.1"/>
    </source>
</evidence>
<protein>
    <submittedName>
        <fullName evidence="2">Uncharacterized protein</fullName>
    </submittedName>
</protein>
<organism evidence="2 3">
    <name type="scientific">Lujinxingia vulgaris</name>
    <dbReference type="NCBI Taxonomy" id="2600176"/>
    <lineage>
        <taxon>Bacteria</taxon>
        <taxon>Deltaproteobacteria</taxon>
        <taxon>Bradymonadales</taxon>
        <taxon>Lujinxingiaceae</taxon>
        <taxon>Lujinxingia</taxon>
    </lineage>
</organism>